<feature type="compositionally biased region" description="Low complexity" evidence="1">
    <location>
        <begin position="307"/>
        <end position="319"/>
    </location>
</feature>
<keyword evidence="2" id="KW-0472">Membrane</keyword>
<dbReference type="InterPro" id="IPR016186">
    <property type="entry name" value="C-type_lectin-like/link_sf"/>
</dbReference>
<dbReference type="PANTHER" id="PTHR45784">
    <property type="entry name" value="C-TYPE LECTIN DOMAIN FAMILY 20 MEMBER A-RELATED"/>
    <property type="match status" value="1"/>
</dbReference>
<dbReference type="PROSITE" id="PS50041">
    <property type="entry name" value="C_TYPE_LECTIN_2"/>
    <property type="match status" value="1"/>
</dbReference>
<dbReference type="CDD" id="cd00037">
    <property type="entry name" value="CLECT"/>
    <property type="match status" value="1"/>
</dbReference>
<organism evidence="5 6">
    <name type="scientific">Helobdella robusta</name>
    <name type="common">Californian leech</name>
    <dbReference type="NCBI Taxonomy" id="6412"/>
    <lineage>
        <taxon>Eukaryota</taxon>
        <taxon>Metazoa</taxon>
        <taxon>Spiralia</taxon>
        <taxon>Lophotrochozoa</taxon>
        <taxon>Annelida</taxon>
        <taxon>Clitellata</taxon>
        <taxon>Hirudinea</taxon>
        <taxon>Rhynchobdellida</taxon>
        <taxon>Glossiphoniidae</taxon>
        <taxon>Helobdella</taxon>
    </lineage>
</organism>
<dbReference type="KEGG" id="hro:HELRODRAFT_177337"/>
<dbReference type="AlphaFoldDB" id="T1FBJ0"/>
<dbReference type="HOGENOM" id="CLU_601702_0_0_1"/>
<reference evidence="5" key="3">
    <citation type="submission" date="2015-06" db="UniProtKB">
        <authorList>
            <consortium name="EnsemblMetazoa"/>
        </authorList>
    </citation>
    <scope>IDENTIFICATION</scope>
</reference>
<evidence type="ECO:0000313" key="6">
    <source>
        <dbReference type="Proteomes" id="UP000015101"/>
    </source>
</evidence>
<accession>T1FBJ0</accession>
<dbReference type="InterPro" id="IPR016187">
    <property type="entry name" value="CTDL_fold"/>
</dbReference>
<keyword evidence="6" id="KW-1185">Reference proteome</keyword>
<evidence type="ECO:0000313" key="5">
    <source>
        <dbReference type="EnsemblMetazoa" id="HelroP177337"/>
    </source>
</evidence>
<feature type="transmembrane region" description="Helical" evidence="2">
    <location>
        <begin position="268"/>
        <end position="297"/>
    </location>
</feature>
<dbReference type="EMBL" id="AMQM01006016">
    <property type="status" value="NOT_ANNOTATED_CDS"/>
    <property type="molecule type" value="Genomic_DNA"/>
</dbReference>
<dbReference type="GeneID" id="20206189"/>
<evidence type="ECO:0000256" key="2">
    <source>
        <dbReference type="SAM" id="Phobius"/>
    </source>
</evidence>
<dbReference type="SUPFAM" id="SSF56436">
    <property type="entry name" value="C-type lectin-like"/>
    <property type="match status" value="1"/>
</dbReference>
<evidence type="ECO:0000256" key="1">
    <source>
        <dbReference type="SAM" id="MobiDB-lite"/>
    </source>
</evidence>
<dbReference type="RefSeq" id="XP_009023793.1">
    <property type="nucleotide sequence ID" value="XM_009025545.1"/>
</dbReference>
<dbReference type="InterPro" id="IPR001304">
    <property type="entry name" value="C-type_lectin-like"/>
</dbReference>
<feature type="region of interest" description="Disordered" evidence="1">
    <location>
        <begin position="307"/>
        <end position="328"/>
    </location>
</feature>
<dbReference type="PANTHER" id="PTHR45784:SF5">
    <property type="entry name" value="C-TYPE LECTIN DOMAIN FAMILY 20 MEMBER A-RELATED"/>
    <property type="match status" value="1"/>
</dbReference>
<dbReference type="EnsemblMetazoa" id="HelroT177337">
    <property type="protein sequence ID" value="HelroP177337"/>
    <property type="gene ID" value="HelroG177337"/>
</dbReference>
<keyword evidence="2" id="KW-1133">Transmembrane helix</keyword>
<feature type="domain" description="C-type lectin" evidence="3">
    <location>
        <begin position="147"/>
        <end position="224"/>
    </location>
</feature>
<gene>
    <name evidence="5" type="primary">20206189</name>
    <name evidence="4" type="ORF">HELRODRAFT_177337</name>
</gene>
<reference evidence="6" key="1">
    <citation type="submission" date="2012-12" db="EMBL/GenBank/DDBJ databases">
        <authorList>
            <person name="Hellsten U."/>
            <person name="Grimwood J."/>
            <person name="Chapman J.A."/>
            <person name="Shapiro H."/>
            <person name="Aerts A."/>
            <person name="Otillar R.P."/>
            <person name="Terry A.Y."/>
            <person name="Boore J.L."/>
            <person name="Simakov O."/>
            <person name="Marletaz F."/>
            <person name="Cho S.-J."/>
            <person name="Edsinger-Gonzales E."/>
            <person name="Havlak P."/>
            <person name="Kuo D.-H."/>
            <person name="Larsson T."/>
            <person name="Lv J."/>
            <person name="Arendt D."/>
            <person name="Savage R."/>
            <person name="Osoegawa K."/>
            <person name="de Jong P."/>
            <person name="Lindberg D.R."/>
            <person name="Seaver E.C."/>
            <person name="Weisblat D.A."/>
            <person name="Putnam N.H."/>
            <person name="Grigoriev I.V."/>
            <person name="Rokhsar D.S."/>
        </authorList>
    </citation>
    <scope>NUCLEOTIDE SEQUENCE</scope>
</reference>
<dbReference type="InParanoid" id="T1FBJ0"/>
<proteinExistence type="predicted"/>
<evidence type="ECO:0000259" key="3">
    <source>
        <dbReference type="PROSITE" id="PS50041"/>
    </source>
</evidence>
<dbReference type="Gene3D" id="3.10.100.10">
    <property type="entry name" value="Mannose-Binding Protein A, subunit A"/>
    <property type="match status" value="1"/>
</dbReference>
<dbReference type="Proteomes" id="UP000015101">
    <property type="component" value="Unassembled WGS sequence"/>
</dbReference>
<keyword evidence="2" id="KW-0812">Transmembrane</keyword>
<dbReference type="OrthoDB" id="441660at2759"/>
<reference evidence="4 6" key="2">
    <citation type="journal article" date="2013" name="Nature">
        <title>Insights into bilaterian evolution from three spiralian genomes.</title>
        <authorList>
            <person name="Simakov O."/>
            <person name="Marletaz F."/>
            <person name="Cho S.J."/>
            <person name="Edsinger-Gonzales E."/>
            <person name="Havlak P."/>
            <person name="Hellsten U."/>
            <person name="Kuo D.H."/>
            <person name="Larsson T."/>
            <person name="Lv J."/>
            <person name="Arendt D."/>
            <person name="Savage R."/>
            <person name="Osoegawa K."/>
            <person name="de Jong P."/>
            <person name="Grimwood J."/>
            <person name="Chapman J.A."/>
            <person name="Shapiro H."/>
            <person name="Aerts A."/>
            <person name="Otillar R.P."/>
            <person name="Terry A.Y."/>
            <person name="Boore J.L."/>
            <person name="Grigoriev I.V."/>
            <person name="Lindberg D.R."/>
            <person name="Seaver E.C."/>
            <person name="Weisblat D.A."/>
            <person name="Putnam N.H."/>
            <person name="Rokhsar D.S."/>
        </authorList>
    </citation>
    <scope>NUCLEOTIDE SEQUENCE</scope>
</reference>
<protein>
    <recommendedName>
        <fullName evidence="3">C-type lectin domain-containing protein</fullName>
    </recommendedName>
</protein>
<sequence length="455" mass="51724">MICLKYHSTKSDIESSQIADVDKMCWSFNMTLLEIRNAFVNSILNDFKTQFSNSLKEKLPFILNLRKDGDDSWYSGNTLFNNLNILTNNNEKLPIDEQTYSFSNQNFPYNYAKFIKKETQIRLKGANAYYKLWFLCSDGKVVQLNFTWYEAINHCSMQNKDLYVINNDLKNLDVPDGQYWINLYRQYWTWKSSKSLIYSNWADNNPQPSQPSWAFDLVVADWEDLKWSNENRSQAYVICMNGSVTDSPTLVDANINFSDGNSPPNKPAVIGMAVGISVGVGGMVLIVFVVIFSVLCVRKGRKHLPGSNGITTNSINNTNTDDDAGSNAYYARPMRESERSGDYHTYDEVNEAATAYYSNHHPEYAEVVPSGHQTKSIYPNSNAKMKYVEIASNLPSASKNKADYYNFLENPTETSTDLPTDIPTGIPTGIPTDNTLKRTEKYEVMPGLMYSTVKR</sequence>
<evidence type="ECO:0000313" key="4">
    <source>
        <dbReference type="EMBL" id="ESN98100.1"/>
    </source>
</evidence>
<dbReference type="CTD" id="20206189"/>
<dbReference type="EMBL" id="KB097222">
    <property type="protein sequence ID" value="ESN98100.1"/>
    <property type="molecule type" value="Genomic_DNA"/>
</dbReference>
<name>T1FBJ0_HELRO</name>